<evidence type="ECO:0000313" key="3">
    <source>
        <dbReference type="Proteomes" id="UP001597344"/>
    </source>
</evidence>
<dbReference type="Pfam" id="PF14526">
    <property type="entry name" value="Cass2"/>
    <property type="match status" value="1"/>
</dbReference>
<dbReference type="InterPro" id="IPR053182">
    <property type="entry name" value="YobU-like_regulator"/>
</dbReference>
<protein>
    <submittedName>
        <fullName evidence="2">GyrI-like domain-containing protein</fullName>
    </submittedName>
</protein>
<organism evidence="2 3">
    <name type="scientific">Aquimarina celericrescens</name>
    <dbReference type="NCBI Taxonomy" id="1964542"/>
    <lineage>
        <taxon>Bacteria</taxon>
        <taxon>Pseudomonadati</taxon>
        <taxon>Bacteroidota</taxon>
        <taxon>Flavobacteriia</taxon>
        <taxon>Flavobacteriales</taxon>
        <taxon>Flavobacteriaceae</taxon>
        <taxon>Aquimarina</taxon>
    </lineage>
</organism>
<dbReference type="SUPFAM" id="SSF55136">
    <property type="entry name" value="Probable bacterial effector-binding domain"/>
    <property type="match status" value="1"/>
</dbReference>
<dbReference type="SMART" id="SM00871">
    <property type="entry name" value="AraC_E_bind"/>
    <property type="match status" value="1"/>
</dbReference>
<reference evidence="3" key="1">
    <citation type="journal article" date="2019" name="Int. J. Syst. Evol. Microbiol.">
        <title>The Global Catalogue of Microorganisms (GCM) 10K type strain sequencing project: providing services to taxonomists for standard genome sequencing and annotation.</title>
        <authorList>
            <consortium name="The Broad Institute Genomics Platform"/>
            <consortium name="The Broad Institute Genome Sequencing Center for Infectious Disease"/>
            <person name="Wu L."/>
            <person name="Ma J."/>
        </authorList>
    </citation>
    <scope>NUCLEOTIDE SEQUENCE [LARGE SCALE GENOMIC DNA]</scope>
    <source>
        <strain evidence="3">DT92</strain>
    </source>
</reference>
<gene>
    <name evidence="2" type="ORF">ACFSJT_14370</name>
</gene>
<feature type="domain" description="AraC effector-binding" evidence="1">
    <location>
        <begin position="1"/>
        <end position="152"/>
    </location>
</feature>
<dbReference type="InterPro" id="IPR010499">
    <property type="entry name" value="AraC_E-bd"/>
</dbReference>
<dbReference type="Gene3D" id="3.20.80.10">
    <property type="entry name" value="Regulatory factor, effector binding domain"/>
    <property type="match status" value="1"/>
</dbReference>
<accession>A0ABW5AY79</accession>
<name>A0ABW5AY79_9FLAO</name>
<dbReference type="PANTHER" id="PTHR36444:SF2">
    <property type="entry name" value="TRANSCRIPTIONAL REGULATOR PROTEIN YOBU-RELATED"/>
    <property type="match status" value="1"/>
</dbReference>
<proteinExistence type="predicted"/>
<evidence type="ECO:0000313" key="2">
    <source>
        <dbReference type="EMBL" id="MFD2187983.1"/>
    </source>
</evidence>
<dbReference type="EMBL" id="JBHUHY010000015">
    <property type="protein sequence ID" value="MFD2187983.1"/>
    <property type="molecule type" value="Genomic_DNA"/>
</dbReference>
<dbReference type="Proteomes" id="UP001597344">
    <property type="component" value="Unassembled WGS sequence"/>
</dbReference>
<evidence type="ECO:0000259" key="1">
    <source>
        <dbReference type="SMART" id="SM00871"/>
    </source>
</evidence>
<keyword evidence="3" id="KW-1185">Reference proteome</keyword>
<dbReference type="InterPro" id="IPR011256">
    <property type="entry name" value="Reg_factor_effector_dom_sf"/>
</dbReference>
<dbReference type="RefSeq" id="WP_378320986.1">
    <property type="nucleotide sequence ID" value="NZ_JBHUHY010000015.1"/>
</dbReference>
<dbReference type="PANTHER" id="PTHR36444">
    <property type="entry name" value="TRANSCRIPTIONAL REGULATOR PROTEIN YOBU-RELATED"/>
    <property type="match status" value="1"/>
</dbReference>
<dbReference type="InterPro" id="IPR029441">
    <property type="entry name" value="Cass2"/>
</dbReference>
<comment type="caution">
    <text evidence="2">The sequence shown here is derived from an EMBL/GenBank/DDBJ whole genome shotgun (WGS) entry which is preliminary data.</text>
</comment>
<sequence>MTTEKFESFYIIGLSVRTRNEDQHLTNDIYNLWDVFMKKETIHRIPNKLENTLYGVYTDYENRDSGYYTAIVGCKVSTLDTIPDGMIGITINNGTYSKFIAKGDVTKNAIPDTWAKIWKSNLNRTFSTDFEVYDKRAMNPVNAEVDIFVGVNEL</sequence>